<dbReference type="Pfam" id="PF05988">
    <property type="entry name" value="DUF899"/>
    <property type="match status" value="1"/>
</dbReference>
<protein>
    <submittedName>
        <fullName evidence="1">Predicted dithiol-disulfide oxidoreductase, DUF899 family</fullName>
    </submittedName>
</protein>
<dbReference type="STRING" id="500610.SAMN02799615_02416"/>
<sequence length="197" mass="21759">MRYTDVNGKLADYRRQIAAIREQMRETLAGVEPQPVQDYEFTDTEGKLHLSDLFGEHEDLIVVHNMGVACSYCTLWADGYNGIHQHVVTRAGFAVSSPDRPSVQKRMADMRGWKFPMVSHQGSSFARDMGYVSDKGGWMPGLSVFRRDGDTILRVSDTGFSPGDDFCVLWHFFDMLPGGVGAWPGVTAAVPSCCSGG</sequence>
<accession>A0A1I2FXH6</accession>
<dbReference type="EMBL" id="FONH01000007">
    <property type="protein sequence ID" value="SFF09539.1"/>
    <property type="molecule type" value="Genomic_DNA"/>
</dbReference>
<dbReference type="SUPFAM" id="SSF52833">
    <property type="entry name" value="Thioredoxin-like"/>
    <property type="match status" value="1"/>
</dbReference>
<dbReference type="InterPro" id="IPR010296">
    <property type="entry name" value="DUF899_thioredox"/>
</dbReference>
<keyword evidence="2" id="KW-1185">Reference proteome</keyword>
<dbReference type="AlphaFoldDB" id="A0A1I2FXH6"/>
<dbReference type="RefSeq" id="WP_051548287.1">
    <property type="nucleotide sequence ID" value="NZ_FONH01000007.1"/>
</dbReference>
<organism evidence="1 2">
    <name type="scientific">Dyella marensis</name>
    <dbReference type="NCBI Taxonomy" id="500610"/>
    <lineage>
        <taxon>Bacteria</taxon>
        <taxon>Pseudomonadati</taxon>
        <taxon>Pseudomonadota</taxon>
        <taxon>Gammaproteobacteria</taxon>
        <taxon>Lysobacterales</taxon>
        <taxon>Rhodanobacteraceae</taxon>
        <taxon>Dyella</taxon>
    </lineage>
</organism>
<dbReference type="InterPro" id="IPR036249">
    <property type="entry name" value="Thioredoxin-like_sf"/>
</dbReference>
<evidence type="ECO:0000313" key="1">
    <source>
        <dbReference type="EMBL" id="SFF09539.1"/>
    </source>
</evidence>
<dbReference type="Gene3D" id="3.40.30.10">
    <property type="entry name" value="Glutaredoxin"/>
    <property type="match status" value="1"/>
</dbReference>
<evidence type="ECO:0000313" key="2">
    <source>
        <dbReference type="Proteomes" id="UP000199477"/>
    </source>
</evidence>
<name>A0A1I2FXH6_9GAMM</name>
<proteinExistence type="predicted"/>
<dbReference type="Proteomes" id="UP000199477">
    <property type="component" value="Unassembled WGS sequence"/>
</dbReference>
<reference evidence="2" key="1">
    <citation type="submission" date="2016-10" db="EMBL/GenBank/DDBJ databases">
        <authorList>
            <person name="Varghese N."/>
            <person name="Submissions S."/>
        </authorList>
    </citation>
    <scope>NUCLEOTIDE SEQUENCE [LARGE SCALE GENOMIC DNA]</scope>
    <source>
        <strain evidence="2">UNC178MFTsu3.1</strain>
    </source>
</reference>
<gene>
    <name evidence="1" type="ORF">SAMN02799615_02416</name>
</gene>